<feature type="domain" description="Thioredoxin-like fold" evidence="9">
    <location>
        <begin position="108"/>
        <end position="228"/>
    </location>
</feature>
<evidence type="ECO:0000256" key="5">
    <source>
        <dbReference type="ARBA" id="ARBA00023157"/>
    </source>
</evidence>
<evidence type="ECO:0000256" key="4">
    <source>
        <dbReference type="ARBA" id="ARBA00022764"/>
    </source>
</evidence>
<comment type="subcellular location">
    <subcellularLocation>
        <location evidence="1 7">Periplasm</location>
    </subcellularLocation>
</comment>
<protein>
    <recommendedName>
        <fullName evidence="7">Thiol:disulfide interchange protein</fullName>
    </recommendedName>
</protein>
<dbReference type="InterPro" id="IPR036249">
    <property type="entry name" value="Thioredoxin-like_sf"/>
</dbReference>
<feature type="signal peptide" evidence="7">
    <location>
        <begin position="1"/>
        <end position="20"/>
    </location>
</feature>
<evidence type="ECO:0000259" key="9">
    <source>
        <dbReference type="Pfam" id="PF13098"/>
    </source>
</evidence>
<dbReference type="SUPFAM" id="SSF54423">
    <property type="entry name" value="DsbC/DsbG N-terminal domain-like"/>
    <property type="match status" value="1"/>
</dbReference>
<evidence type="ECO:0000313" key="11">
    <source>
        <dbReference type="Proteomes" id="UP000537862"/>
    </source>
</evidence>
<dbReference type="InterPro" id="IPR009094">
    <property type="entry name" value="DiS-bond_isomerase_DsbC/G_N_sf"/>
</dbReference>
<proteinExistence type="inferred from homology"/>
<dbReference type="InterPro" id="IPR018950">
    <property type="entry name" value="DiS-bond_isomerase_DsbC/G_N"/>
</dbReference>
<keyword evidence="5" id="KW-1015">Disulfide bond</keyword>
<dbReference type="InterPro" id="IPR012336">
    <property type="entry name" value="Thioredoxin-like_fold"/>
</dbReference>
<sequence>MKIVKYLSVLSAFVFSSAWANSSQIQQELEKAFNLKIESVEKIPYSNLYEVVTDETILYTDEKASFVIAGSLIDTKTREDITELSLKKLAAADFKKLPLDKAVKTVYGNGERQIITFEDPNCGYCKKLYQELSKLDNVTVHTFLVPILGQDSVRKVSNIWCAKDRAAVWKAWMQDGVKPAEASCDDEPTAEVMSYARKLQVRGTPMLLMANGERMNGYAQASVIEATLSK</sequence>
<keyword evidence="4 7" id="KW-0574">Periplasm</keyword>
<dbReference type="PANTHER" id="PTHR35272">
    <property type="entry name" value="THIOL:DISULFIDE INTERCHANGE PROTEIN DSBC-RELATED"/>
    <property type="match status" value="1"/>
</dbReference>
<comment type="similarity">
    <text evidence="2 7">Belongs to the thioredoxin family. DsbC subfamily.</text>
</comment>
<dbReference type="InterPro" id="IPR051470">
    <property type="entry name" value="Thiol:disulfide_interchange"/>
</dbReference>
<gene>
    <name evidence="10" type="ORF">HKX39_01120</name>
</gene>
<dbReference type="PANTHER" id="PTHR35272:SF3">
    <property type="entry name" value="THIOL:DISULFIDE INTERCHANGE PROTEIN DSBC"/>
    <property type="match status" value="1"/>
</dbReference>
<evidence type="ECO:0000256" key="3">
    <source>
        <dbReference type="ARBA" id="ARBA00022729"/>
    </source>
</evidence>
<dbReference type="Gene3D" id="3.40.30.10">
    <property type="entry name" value="Glutaredoxin"/>
    <property type="match status" value="1"/>
</dbReference>
<comment type="function">
    <text evidence="7">Required for disulfide bond formation in some periplasmic proteins. Acts by transferring its disulfide bond to other proteins and is reduced in the process.</text>
</comment>
<dbReference type="InterPro" id="IPR033954">
    <property type="entry name" value="DiS-bond_Isoase_DsbC/G"/>
</dbReference>
<evidence type="ECO:0000313" key="10">
    <source>
        <dbReference type="EMBL" id="NOL50780.1"/>
    </source>
</evidence>
<keyword evidence="6 7" id="KW-0676">Redox-active center</keyword>
<dbReference type="SUPFAM" id="SSF52833">
    <property type="entry name" value="Thioredoxin-like"/>
    <property type="match status" value="1"/>
</dbReference>
<evidence type="ECO:0000256" key="6">
    <source>
        <dbReference type="ARBA" id="ARBA00023284"/>
    </source>
</evidence>
<comment type="caution">
    <text evidence="10">The sequence shown here is derived from an EMBL/GenBank/DDBJ whole genome shotgun (WGS) entry which is preliminary data.</text>
</comment>
<feature type="chain" id="PRO_5033113573" description="Thiol:disulfide interchange protein" evidence="7">
    <location>
        <begin position="21"/>
        <end position="230"/>
    </location>
</feature>
<dbReference type="InterPro" id="IPR017937">
    <property type="entry name" value="Thioredoxin_CS"/>
</dbReference>
<dbReference type="Pfam" id="PF13098">
    <property type="entry name" value="Thioredoxin_2"/>
    <property type="match status" value="1"/>
</dbReference>
<dbReference type="CDD" id="cd03020">
    <property type="entry name" value="DsbA_DsbC_DsbG"/>
    <property type="match status" value="1"/>
</dbReference>
<dbReference type="PROSITE" id="PS00194">
    <property type="entry name" value="THIOREDOXIN_1"/>
    <property type="match status" value="1"/>
</dbReference>
<keyword evidence="11" id="KW-1185">Reference proteome</keyword>
<evidence type="ECO:0000256" key="1">
    <source>
        <dbReference type="ARBA" id="ARBA00004418"/>
    </source>
</evidence>
<name>A0A849P060_9BURK</name>
<dbReference type="EMBL" id="JABGBN010000001">
    <property type="protein sequence ID" value="NOL50780.1"/>
    <property type="molecule type" value="Genomic_DNA"/>
</dbReference>
<accession>A0A849P060</accession>
<dbReference type="Pfam" id="PF10411">
    <property type="entry name" value="DsbC_N"/>
    <property type="match status" value="1"/>
</dbReference>
<dbReference type="Proteomes" id="UP000537862">
    <property type="component" value="Unassembled WGS sequence"/>
</dbReference>
<feature type="domain" description="Disulphide bond isomerase DsbC/G N-terminal" evidence="8">
    <location>
        <begin position="17"/>
        <end position="83"/>
    </location>
</feature>
<reference evidence="10 11" key="1">
    <citation type="submission" date="2020-05" db="EMBL/GenBank/DDBJ databases">
        <authorList>
            <person name="Niu N."/>
        </authorList>
    </citation>
    <scope>NUCLEOTIDE SEQUENCE [LARGE SCALE GENOMIC DNA]</scope>
    <source>
        <strain evidence="10 11">3340-03</strain>
    </source>
</reference>
<dbReference type="Gene3D" id="3.10.450.70">
    <property type="entry name" value="Disulphide bond isomerase, DsbC/G, N-terminal"/>
    <property type="match status" value="1"/>
</dbReference>
<organism evidence="10 11">
    <name type="scientific">Pelistega suis</name>
    <dbReference type="NCBI Taxonomy" id="1631957"/>
    <lineage>
        <taxon>Bacteria</taxon>
        <taxon>Pseudomonadati</taxon>
        <taxon>Pseudomonadota</taxon>
        <taxon>Betaproteobacteria</taxon>
        <taxon>Burkholderiales</taxon>
        <taxon>Alcaligenaceae</taxon>
        <taxon>Pelistega</taxon>
    </lineage>
</organism>
<dbReference type="GO" id="GO:0042597">
    <property type="term" value="C:periplasmic space"/>
    <property type="evidence" value="ECO:0007669"/>
    <property type="project" value="UniProtKB-SubCell"/>
</dbReference>
<keyword evidence="3 7" id="KW-0732">Signal</keyword>
<evidence type="ECO:0000256" key="2">
    <source>
        <dbReference type="ARBA" id="ARBA00009813"/>
    </source>
</evidence>
<evidence type="ECO:0000256" key="7">
    <source>
        <dbReference type="RuleBase" id="RU364038"/>
    </source>
</evidence>
<dbReference type="RefSeq" id="WP_171679470.1">
    <property type="nucleotide sequence ID" value="NZ_JABGBN010000001.1"/>
</dbReference>
<evidence type="ECO:0000259" key="8">
    <source>
        <dbReference type="Pfam" id="PF10411"/>
    </source>
</evidence>
<dbReference type="AlphaFoldDB" id="A0A849P060"/>